<name>A0ABM7RJZ3_9BACT</name>
<dbReference type="RefSeq" id="WP_338687350.1">
    <property type="nucleotide sequence ID" value="NZ_AP024702.1"/>
</dbReference>
<protein>
    <submittedName>
        <fullName evidence="1">Uncharacterized protein</fullName>
    </submittedName>
</protein>
<accession>A0ABM7RJZ3</accession>
<sequence>MKIEFLELANCLGATDDEGAMVFTYDFKHGTPKHVIVNPNPLASNFQRLEGAAASEDRIDAAITAILAFLAERGFSATIS</sequence>
<reference evidence="1 2" key="1">
    <citation type="submission" date="2021-06" db="EMBL/GenBank/DDBJ databases">
        <title>Complete genome of Haloferula helveola possessing various polysaccharide degrading enzymes.</title>
        <authorList>
            <person name="Takami H."/>
            <person name="Huang C."/>
            <person name="Hamasaki K."/>
        </authorList>
    </citation>
    <scope>NUCLEOTIDE SEQUENCE [LARGE SCALE GENOMIC DNA]</scope>
    <source>
        <strain evidence="1 2">CN-1</strain>
    </source>
</reference>
<proteinExistence type="predicted"/>
<dbReference type="Proteomes" id="UP001374893">
    <property type="component" value="Chromosome"/>
</dbReference>
<evidence type="ECO:0000313" key="1">
    <source>
        <dbReference type="EMBL" id="BCX50345.1"/>
    </source>
</evidence>
<evidence type="ECO:0000313" key="2">
    <source>
        <dbReference type="Proteomes" id="UP001374893"/>
    </source>
</evidence>
<keyword evidence="2" id="KW-1185">Reference proteome</keyword>
<gene>
    <name evidence="1" type="ORF">HAHE_42530</name>
</gene>
<organism evidence="1 2">
    <name type="scientific">Haloferula helveola</name>
    <dbReference type="NCBI Taxonomy" id="490095"/>
    <lineage>
        <taxon>Bacteria</taxon>
        <taxon>Pseudomonadati</taxon>
        <taxon>Verrucomicrobiota</taxon>
        <taxon>Verrucomicrobiia</taxon>
        <taxon>Verrucomicrobiales</taxon>
        <taxon>Verrucomicrobiaceae</taxon>
        <taxon>Haloferula</taxon>
    </lineage>
</organism>
<dbReference type="EMBL" id="AP024702">
    <property type="protein sequence ID" value="BCX50345.1"/>
    <property type="molecule type" value="Genomic_DNA"/>
</dbReference>